<gene>
    <name evidence="2" type="ORF">GA0070216_1449</name>
</gene>
<reference evidence="3" key="1">
    <citation type="submission" date="2016-06" db="EMBL/GenBank/DDBJ databases">
        <authorList>
            <person name="Varghese N."/>
            <person name="Submissions Spin"/>
        </authorList>
    </citation>
    <scope>NUCLEOTIDE SEQUENCE [LARGE SCALE GENOMIC DNA]</scope>
    <source>
        <strain evidence="3">DSM 44100</strain>
    </source>
</reference>
<feature type="compositionally biased region" description="Low complexity" evidence="1">
    <location>
        <begin position="167"/>
        <end position="183"/>
    </location>
</feature>
<sequence length="202" mass="21735">MREHPCQLHQPGHHTDACLTGPCGFCGTDLRTTASGECRSCLRIVCETCDAEKGPICAPCAEPGTRTSGPGPASTPPPDGYELHRLCVFVLRLSCGHLVTYFTNGWYPVVVSCCDRLGGTTLRGIYVPYSSHVDYVDVLSERYEHRPTGSPREPAEVRGRWPRTDNPYRSPYPGSGSSTGRYPASAGAAWSLDGSTAPAESS</sequence>
<accession>A0A1C5AXW4</accession>
<dbReference type="AlphaFoldDB" id="A0A1C5AXW4"/>
<evidence type="ECO:0000256" key="1">
    <source>
        <dbReference type="SAM" id="MobiDB-lite"/>
    </source>
</evidence>
<feature type="region of interest" description="Disordered" evidence="1">
    <location>
        <begin position="143"/>
        <end position="184"/>
    </location>
</feature>
<protein>
    <submittedName>
        <fullName evidence="2">Uncharacterized protein</fullName>
    </submittedName>
</protein>
<name>A0A1C5AXW4_9ACTN</name>
<dbReference type="Proteomes" id="UP000198797">
    <property type="component" value="Unassembled WGS sequence"/>
</dbReference>
<dbReference type="EMBL" id="FMCU01000044">
    <property type="protein sequence ID" value="SCF50013.1"/>
    <property type="molecule type" value="Genomic_DNA"/>
</dbReference>
<evidence type="ECO:0000313" key="2">
    <source>
        <dbReference type="EMBL" id="SCF50013.1"/>
    </source>
</evidence>
<proteinExistence type="predicted"/>
<evidence type="ECO:0000313" key="3">
    <source>
        <dbReference type="Proteomes" id="UP000198797"/>
    </source>
</evidence>
<dbReference type="RefSeq" id="WP_176739275.1">
    <property type="nucleotide sequence ID" value="NZ_FMCU01000044.1"/>
</dbReference>
<organism evidence="2 3">
    <name type="scientific">Micromonospora matsumotoense</name>
    <dbReference type="NCBI Taxonomy" id="121616"/>
    <lineage>
        <taxon>Bacteria</taxon>
        <taxon>Bacillati</taxon>
        <taxon>Actinomycetota</taxon>
        <taxon>Actinomycetes</taxon>
        <taxon>Micromonosporales</taxon>
        <taxon>Micromonosporaceae</taxon>
        <taxon>Micromonospora</taxon>
    </lineage>
</organism>
<feature type="compositionally biased region" description="Basic and acidic residues" evidence="1">
    <location>
        <begin position="143"/>
        <end position="163"/>
    </location>
</feature>
<keyword evidence="3" id="KW-1185">Reference proteome</keyword>
<dbReference type="STRING" id="121616.GA0070216_1449"/>